<dbReference type="InterPro" id="IPR015947">
    <property type="entry name" value="PUA-like_sf"/>
</dbReference>
<comment type="caution">
    <text evidence="3">The sequence shown here is derived from an EMBL/GenBank/DDBJ whole genome shotgun (WGS) entry which is preliminary data.</text>
</comment>
<dbReference type="Proteomes" id="UP001438707">
    <property type="component" value="Unassembled WGS sequence"/>
</dbReference>
<dbReference type="Gene3D" id="2.30.130.40">
    <property type="entry name" value="LON domain-like"/>
    <property type="match status" value="1"/>
</dbReference>
<proteinExistence type="predicted"/>
<dbReference type="PANTHER" id="PTHR46732:SF8">
    <property type="entry name" value="ATP-DEPENDENT PROTEASE LA (LON) DOMAIN PROTEIN"/>
    <property type="match status" value="1"/>
</dbReference>
<evidence type="ECO:0000256" key="1">
    <source>
        <dbReference type="SAM" id="MobiDB-lite"/>
    </source>
</evidence>
<name>A0AAW1RXU8_9CHLO</name>
<dbReference type="InterPro" id="IPR003111">
    <property type="entry name" value="Lon_prtase_N"/>
</dbReference>
<dbReference type="Pfam" id="PF02190">
    <property type="entry name" value="LON_substr_bdg"/>
    <property type="match status" value="1"/>
</dbReference>
<gene>
    <name evidence="3" type="ORF">WJX74_000554</name>
</gene>
<protein>
    <recommendedName>
        <fullName evidence="2">Lon N-terminal domain-containing protein</fullName>
    </recommendedName>
</protein>
<organism evidence="3 4">
    <name type="scientific">Apatococcus lobatus</name>
    <dbReference type="NCBI Taxonomy" id="904363"/>
    <lineage>
        <taxon>Eukaryota</taxon>
        <taxon>Viridiplantae</taxon>
        <taxon>Chlorophyta</taxon>
        <taxon>core chlorophytes</taxon>
        <taxon>Trebouxiophyceae</taxon>
        <taxon>Chlorellales</taxon>
        <taxon>Chlorellaceae</taxon>
        <taxon>Apatococcus</taxon>
    </lineage>
</organism>
<keyword evidence="4" id="KW-1185">Reference proteome</keyword>
<reference evidence="3 4" key="1">
    <citation type="journal article" date="2024" name="Nat. Commun.">
        <title>Phylogenomics reveals the evolutionary origins of lichenization in chlorophyte algae.</title>
        <authorList>
            <person name="Puginier C."/>
            <person name="Libourel C."/>
            <person name="Otte J."/>
            <person name="Skaloud P."/>
            <person name="Haon M."/>
            <person name="Grisel S."/>
            <person name="Petersen M."/>
            <person name="Berrin J.G."/>
            <person name="Delaux P.M."/>
            <person name="Dal Grande F."/>
            <person name="Keller J."/>
        </authorList>
    </citation>
    <scope>NUCLEOTIDE SEQUENCE [LARGE SCALE GENOMIC DNA]</scope>
    <source>
        <strain evidence="3 4">SAG 2145</strain>
    </source>
</reference>
<dbReference type="Gene3D" id="1.20.58.1480">
    <property type="match status" value="1"/>
</dbReference>
<evidence type="ECO:0000313" key="3">
    <source>
        <dbReference type="EMBL" id="KAK9838643.1"/>
    </source>
</evidence>
<dbReference type="PROSITE" id="PS51787">
    <property type="entry name" value="LON_N"/>
    <property type="match status" value="1"/>
</dbReference>
<evidence type="ECO:0000259" key="2">
    <source>
        <dbReference type="PROSITE" id="PS51787"/>
    </source>
</evidence>
<dbReference type="EMBL" id="JALJOS010000005">
    <property type="protein sequence ID" value="KAK9838643.1"/>
    <property type="molecule type" value="Genomic_DNA"/>
</dbReference>
<dbReference type="SUPFAM" id="SSF88697">
    <property type="entry name" value="PUA domain-like"/>
    <property type="match status" value="1"/>
</dbReference>
<feature type="compositionally biased region" description="Basic and acidic residues" evidence="1">
    <location>
        <begin position="281"/>
        <end position="291"/>
    </location>
</feature>
<accession>A0AAW1RXU8</accession>
<dbReference type="PANTHER" id="PTHR46732">
    <property type="entry name" value="ATP-DEPENDENT PROTEASE LA (LON) DOMAIN PROTEIN"/>
    <property type="match status" value="1"/>
</dbReference>
<dbReference type="SMART" id="SM00464">
    <property type="entry name" value="LON"/>
    <property type="match status" value="1"/>
</dbReference>
<dbReference type="AlphaFoldDB" id="A0AAW1RXU8"/>
<evidence type="ECO:0000313" key="4">
    <source>
        <dbReference type="Proteomes" id="UP001438707"/>
    </source>
</evidence>
<sequence length="314" mass="34924">MQLLGTVNQNLSKHSPRPHSQCLLPGLPQSPASIAKQVTAAAYGRGRDEQKPKDVKSIRRLPIFPLQQVAMPSVIVPLNIFEARYRVLFNTLLAGAEGLEEGLVNHQSPFCGSRIFGMCWATSQGLTSVGTTLHIDNHRVQPDGRMLVTTKGRERFQIQSIVQEKPVLICDVEMLEGDDTHSVMALDIAAEVRRVFKDLVTLNAKIKKAKVVDDDLSIPDLDEWPPEQLSYHVASMFPMNPMLQQSLLEETTTIERLRKERDLLQSTLDYTSAQHALRSAFADDKPEDKAAEGQQPEQDKPSSQTGPEEPKVGT</sequence>
<feature type="region of interest" description="Disordered" evidence="1">
    <location>
        <begin position="277"/>
        <end position="314"/>
    </location>
</feature>
<feature type="domain" description="Lon N-terminal" evidence="2">
    <location>
        <begin position="58"/>
        <end position="268"/>
    </location>
</feature>
<dbReference type="InterPro" id="IPR046336">
    <property type="entry name" value="Lon_prtase_N_sf"/>
</dbReference>